<sequence length="665" mass="74575">MPNRLQFEQSPYLLQHRENPVDWRPWGSEAFQTAREEDKPVFLSIGYSTCHWCHVMAHESFEDETVAEAINRDFIPIKVDREERPDVDAVYMAACVAMTGSGGWPLTVLLTPEQEPFWAGTYLPRQALLSLLQQAARLWREDRGSLLTAGEALTDRLREAEGAGTGFPDRALAGMAAGLYARSFDTRWGGFGHAPKFPTPHNLIFLLRYARRTGESQAGAMAEQTLESMYRGGLFDHVGGGFARYSTDEMWLVPHFEKMLYDNALLALAYTEAYQQTRRPLYGEIVRRTLDYVLRELRDFQGGFYCGQDADSEGEEGKYYVFTEGELRDLLGPEDAEAFCGWYGVTETGNFAGKNILNLIGREQVQREPVRIRPLRERVYAYRLERTCLHRDDKVLAAWNGLMIAALARAGLALDEPRYRDAAVGAAAFLKRSLTEENGRLLARWRAGQAAHPGKLDDYAFCAWGLLELYGVTFRTAYLAEAGDLTARLLEQFFDGKNGGFYPYAADGEQLITRTKETYDGAMPSGNAAAALVLSRLARLTGEARWRTAADLQLGYLAGATRTYPAGHGFAMLVFLEELWPSAELVCAARTMPEELAAFLREASRPELTVLVKTPETAKPLEELAPFTEAYPIPETGVRYYLCRNGACARPVDSISEVRRLLEQN</sequence>
<gene>
    <name evidence="2" type="ORF">EIO64_03800</name>
</gene>
<dbReference type="SUPFAM" id="SSF52833">
    <property type="entry name" value="Thioredoxin-like"/>
    <property type="match status" value="1"/>
</dbReference>
<dbReference type="InterPro" id="IPR008928">
    <property type="entry name" value="6-hairpin_glycosidase_sf"/>
</dbReference>
<dbReference type="PIRSF" id="PIRSF006402">
    <property type="entry name" value="UCP006402_thioredoxin"/>
    <property type="match status" value="1"/>
</dbReference>
<dbReference type="PANTHER" id="PTHR42899">
    <property type="entry name" value="SPERMATOGENESIS-ASSOCIATED PROTEIN 20"/>
    <property type="match status" value="1"/>
</dbReference>
<dbReference type="RefSeq" id="WP_119311437.1">
    <property type="nucleotide sequence ID" value="NZ_CP034413.3"/>
</dbReference>
<dbReference type="Gene3D" id="1.50.10.10">
    <property type="match status" value="2"/>
</dbReference>
<dbReference type="SUPFAM" id="SSF48208">
    <property type="entry name" value="Six-hairpin glycosidases"/>
    <property type="match status" value="1"/>
</dbReference>
<feature type="domain" description="Spermatogenesis-associated protein 20-like TRX" evidence="1">
    <location>
        <begin position="3"/>
        <end position="157"/>
    </location>
</feature>
<protein>
    <submittedName>
        <fullName evidence="2">Thioredoxin domain-containing protein</fullName>
    </submittedName>
</protein>
<evidence type="ECO:0000313" key="2">
    <source>
        <dbReference type="EMBL" id="QCI58454.1"/>
    </source>
</evidence>
<dbReference type="InterPro" id="IPR004879">
    <property type="entry name" value="Ssp411-like_TRX"/>
</dbReference>
<accession>A0A4D7AG53</accession>
<dbReference type="GO" id="GO:0005975">
    <property type="term" value="P:carbohydrate metabolic process"/>
    <property type="evidence" value="ECO:0007669"/>
    <property type="project" value="InterPro"/>
</dbReference>
<evidence type="ECO:0000313" key="3">
    <source>
        <dbReference type="Proteomes" id="UP000298642"/>
    </source>
</evidence>
<dbReference type="InterPro" id="IPR024705">
    <property type="entry name" value="Ssp411"/>
</dbReference>
<reference evidence="3" key="1">
    <citation type="submission" date="2018-12" db="EMBL/GenBank/DDBJ databases">
        <title>Dusodibacter welbiota gen. nov., sp. nov., isolated from human faeces and emended description of the Oscillibacter genus.</title>
        <authorList>
            <person name="Le Roy T."/>
            <person name="Van der Smissen P."/>
            <person name="Delzenne N."/>
            <person name="Muccioli G."/>
            <person name="Collet J.F."/>
            <person name="Cani P.D."/>
        </authorList>
    </citation>
    <scope>NUCLEOTIDE SEQUENCE [LARGE SCALE GENOMIC DNA]</scope>
    <source>
        <strain evidence="3">J115</strain>
    </source>
</reference>
<dbReference type="GeneID" id="89522299"/>
<dbReference type="CDD" id="cd02955">
    <property type="entry name" value="SSP411"/>
    <property type="match status" value="1"/>
</dbReference>
<dbReference type="InterPro" id="IPR012341">
    <property type="entry name" value="6hp_glycosidase-like_sf"/>
</dbReference>
<dbReference type="KEGG" id="obj:EIO64_03800"/>
<evidence type="ECO:0000259" key="1">
    <source>
        <dbReference type="Pfam" id="PF03190"/>
    </source>
</evidence>
<dbReference type="EMBL" id="CP034413">
    <property type="protein sequence ID" value="QCI58454.1"/>
    <property type="molecule type" value="Genomic_DNA"/>
</dbReference>
<dbReference type="AlphaFoldDB" id="A0A4D7AG53"/>
<dbReference type="InterPro" id="IPR036249">
    <property type="entry name" value="Thioredoxin-like_sf"/>
</dbReference>
<name>A0A4D7AG53_9FIRM</name>
<dbReference type="Proteomes" id="UP000298642">
    <property type="component" value="Chromosome"/>
</dbReference>
<dbReference type="Gene3D" id="3.40.30.10">
    <property type="entry name" value="Glutaredoxin"/>
    <property type="match status" value="1"/>
</dbReference>
<proteinExistence type="predicted"/>
<organism evidence="2 3">
    <name type="scientific">Dysosmobacter welbionis</name>
    <dbReference type="NCBI Taxonomy" id="2093857"/>
    <lineage>
        <taxon>Bacteria</taxon>
        <taxon>Bacillati</taxon>
        <taxon>Bacillota</taxon>
        <taxon>Clostridia</taxon>
        <taxon>Eubacteriales</taxon>
        <taxon>Oscillospiraceae</taxon>
        <taxon>Dysosmobacter</taxon>
    </lineage>
</organism>
<dbReference type="PANTHER" id="PTHR42899:SF1">
    <property type="entry name" value="SPERMATOGENESIS-ASSOCIATED PROTEIN 20"/>
    <property type="match status" value="1"/>
</dbReference>
<dbReference type="Pfam" id="PF03190">
    <property type="entry name" value="Thioredox_DsbH"/>
    <property type="match status" value="1"/>
</dbReference>
<keyword evidence="3" id="KW-1185">Reference proteome</keyword>